<proteinExistence type="predicted"/>
<organism evidence="1 2">
    <name type="scientific">Bacillus salipaludis</name>
    <dbReference type="NCBI Taxonomy" id="2547811"/>
    <lineage>
        <taxon>Bacteria</taxon>
        <taxon>Bacillati</taxon>
        <taxon>Bacillota</taxon>
        <taxon>Bacilli</taxon>
        <taxon>Bacillales</taxon>
        <taxon>Bacillaceae</taxon>
        <taxon>Bacillus</taxon>
    </lineage>
</organism>
<sequence>MHTIITGSGAPIYLGYSAPMFGPWNQVIHHHSIQLGHNTIHILSALHGYPPMFPYFGPFVPFRKIV</sequence>
<comment type="caution">
    <text evidence="1">The sequence shown here is derived from an EMBL/GenBank/DDBJ whole genome shotgun (WGS) entry which is preliminary data.</text>
</comment>
<dbReference type="Proteomes" id="UP000295132">
    <property type="component" value="Unassembled WGS sequence"/>
</dbReference>
<evidence type="ECO:0000313" key="2">
    <source>
        <dbReference type="Proteomes" id="UP000295132"/>
    </source>
</evidence>
<name>A0A4R5VND3_9BACI</name>
<dbReference type="AlphaFoldDB" id="A0A4R5VND3"/>
<dbReference type="EMBL" id="SMYO01000008">
    <property type="protein sequence ID" value="TDK59812.1"/>
    <property type="molecule type" value="Genomic_DNA"/>
</dbReference>
<dbReference type="RefSeq" id="WP_133336516.1">
    <property type="nucleotide sequence ID" value="NZ_SMYO01000008.1"/>
</dbReference>
<protein>
    <submittedName>
        <fullName evidence="1">Uncharacterized protein</fullName>
    </submittedName>
</protein>
<reference evidence="1 2" key="1">
    <citation type="submission" date="2019-03" db="EMBL/GenBank/DDBJ databases">
        <title>Bacillus niacini sp. nov. a Nicotinate-Metabolizing Mesophile Isolated from Soil.</title>
        <authorList>
            <person name="Zhang G."/>
        </authorList>
    </citation>
    <scope>NUCLEOTIDE SEQUENCE [LARGE SCALE GENOMIC DNA]</scope>
    <source>
        <strain evidence="1 2">WN066</strain>
    </source>
</reference>
<gene>
    <name evidence="1" type="ORF">E2K98_17975</name>
</gene>
<accession>A0A4R5VND3</accession>
<evidence type="ECO:0000313" key="1">
    <source>
        <dbReference type="EMBL" id="TDK59812.1"/>
    </source>
</evidence>